<evidence type="ECO:0000313" key="3">
    <source>
        <dbReference type="Proteomes" id="UP000663879"/>
    </source>
</evidence>
<gene>
    <name evidence="2" type="ORF">OXX778_LOCUS19011</name>
</gene>
<keyword evidence="1" id="KW-0472">Membrane</keyword>
<protein>
    <submittedName>
        <fullName evidence="2">Uncharacterized protein</fullName>
    </submittedName>
</protein>
<evidence type="ECO:0000313" key="2">
    <source>
        <dbReference type="EMBL" id="CAF1055031.1"/>
    </source>
</evidence>
<dbReference type="AlphaFoldDB" id="A0A814KRY2"/>
<dbReference type="GO" id="GO:0016020">
    <property type="term" value="C:membrane"/>
    <property type="evidence" value="ECO:0007669"/>
    <property type="project" value="TreeGrafter"/>
</dbReference>
<sequence>MLKFIPVIFFLKRFVDTNTAPVVMYENMIEGEYKFILKVWNTNGEMSQDFVHVNVHGSANENLHHQFDAAETINENAIEIELDIEPSLFSESLKIQFLNKLQNFLKDNKEFKLIDPKLILMSTRISFESYKSTVVLELLVTDVSNTSVLSIPRGLSEDLTMGNLSRKICSSQNIVHQMRKKQKTFKHLLNSIQTIIERIHTNGIRNETFLKSLETYNKRAKILDFMNVRILSIRQMTCFDDRLFDSTELKIAYNCSNHGRCDMYSRKCICDKYWMHNFVRYYFNYEADLTNGNNCEFNIPLTIFVVFLITMAVYVVLKMLFNYFLYYLCCCCLCRRRVDLKKRSGRLMGGNHDDSYLNDSMDDYDDLIKKQKKSRGFLDRLKSVPGSRRANHKYALLQSEENESLNTSSKDESFFKKNGLLSQEQLGAQLTLNDDEDIIYEETMVKDSKQHKVKNTDLVKKYNLI</sequence>
<dbReference type="EMBL" id="CAJNOC010005537">
    <property type="protein sequence ID" value="CAF1055031.1"/>
    <property type="molecule type" value="Genomic_DNA"/>
</dbReference>
<dbReference type="InterPro" id="IPR029865">
    <property type="entry name" value="KIAA0319-like"/>
</dbReference>
<comment type="caution">
    <text evidence="2">The sequence shown here is derived from an EMBL/GenBank/DDBJ whole genome shotgun (WGS) entry which is preliminary data.</text>
</comment>
<dbReference type="Proteomes" id="UP000663879">
    <property type="component" value="Unassembled WGS sequence"/>
</dbReference>
<proteinExistence type="predicted"/>
<name>A0A814KRY2_9BILA</name>
<dbReference type="GO" id="GO:0001764">
    <property type="term" value="P:neuron migration"/>
    <property type="evidence" value="ECO:0007669"/>
    <property type="project" value="TreeGrafter"/>
</dbReference>
<evidence type="ECO:0000256" key="1">
    <source>
        <dbReference type="SAM" id="Phobius"/>
    </source>
</evidence>
<feature type="transmembrane region" description="Helical" evidence="1">
    <location>
        <begin position="297"/>
        <end position="317"/>
    </location>
</feature>
<dbReference type="GO" id="GO:0031410">
    <property type="term" value="C:cytoplasmic vesicle"/>
    <property type="evidence" value="ECO:0007669"/>
    <property type="project" value="TreeGrafter"/>
</dbReference>
<keyword evidence="3" id="KW-1185">Reference proteome</keyword>
<dbReference type="PANTHER" id="PTHR46182">
    <property type="entry name" value="FI19480P1"/>
    <property type="match status" value="1"/>
</dbReference>
<keyword evidence="1" id="KW-1133">Transmembrane helix</keyword>
<accession>A0A814KRY2</accession>
<keyword evidence="1" id="KW-0812">Transmembrane</keyword>
<organism evidence="2 3">
    <name type="scientific">Brachionus calyciflorus</name>
    <dbReference type="NCBI Taxonomy" id="104777"/>
    <lineage>
        <taxon>Eukaryota</taxon>
        <taxon>Metazoa</taxon>
        <taxon>Spiralia</taxon>
        <taxon>Gnathifera</taxon>
        <taxon>Rotifera</taxon>
        <taxon>Eurotatoria</taxon>
        <taxon>Monogononta</taxon>
        <taxon>Pseudotrocha</taxon>
        <taxon>Ploima</taxon>
        <taxon>Brachionidae</taxon>
        <taxon>Brachionus</taxon>
    </lineage>
</organism>
<dbReference type="PANTHER" id="PTHR46182:SF2">
    <property type="entry name" value="FI19480P1"/>
    <property type="match status" value="1"/>
</dbReference>
<dbReference type="OrthoDB" id="536372at2759"/>
<reference evidence="2" key="1">
    <citation type="submission" date="2021-02" db="EMBL/GenBank/DDBJ databases">
        <authorList>
            <person name="Nowell W R."/>
        </authorList>
    </citation>
    <scope>NUCLEOTIDE SEQUENCE</scope>
    <source>
        <strain evidence="2">Ploen Becks lab</strain>
    </source>
</reference>